<sequence length="76" mass="8835">MAAHEVYEDHHNRRLLIIVLLLGIVVFCYYHQGTVTNIKRMICKLRIYLSAVEEDHYANGSDLLIFGYLTIKVAKK</sequence>
<gene>
    <name evidence="1" type="ORF">MILVUS5_LOCUS13374</name>
</gene>
<accession>A0ACB0JJZ5</accession>
<dbReference type="EMBL" id="CASHSV030000034">
    <property type="protein sequence ID" value="CAJ2644310.1"/>
    <property type="molecule type" value="Genomic_DNA"/>
</dbReference>
<evidence type="ECO:0000313" key="2">
    <source>
        <dbReference type="Proteomes" id="UP001177021"/>
    </source>
</evidence>
<organism evidence="1 2">
    <name type="scientific">Trifolium pratense</name>
    <name type="common">Red clover</name>
    <dbReference type="NCBI Taxonomy" id="57577"/>
    <lineage>
        <taxon>Eukaryota</taxon>
        <taxon>Viridiplantae</taxon>
        <taxon>Streptophyta</taxon>
        <taxon>Embryophyta</taxon>
        <taxon>Tracheophyta</taxon>
        <taxon>Spermatophyta</taxon>
        <taxon>Magnoliopsida</taxon>
        <taxon>eudicotyledons</taxon>
        <taxon>Gunneridae</taxon>
        <taxon>Pentapetalae</taxon>
        <taxon>rosids</taxon>
        <taxon>fabids</taxon>
        <taxon>Fabales</taxon>
        <taxon>Fabaceae</taxon>
        <taxon>Papilionoideae</taxon>
        <taxon>50 kb inversion clade</taxon>
        <taxon>NPAAA clade</taxon>
        <taxon>Hologalegina</taxon>
        <taxon>IRL clade</taxon>
        <taxon>Trifolieae</taxon>
        <taxon>Trifolium</taxon>
    </lineage>
</organism>
<proteinExistence type="predicted"/>
<keyword evidence="2" id="KW-1185">Reference proteome</keyword>
<name>A0ACB0JJZ5_TRIPR</name>
<comment type="caution">
    <text evidence="1">The sequence shown here is derived from an EMBL/GenBank/DDBJ whole genome shotgun (WGS) entry which is preliminary data.</text>
</comment>
<protein>
    <submittedName>
        <fullName evidence="1">Uncharacterized protein</fullName>
    </submittedName>
</protein>
<reference evidence="1" key="1">
    <citation type="submission" date="2023-10" db="EMBL/GenBank/DDBJ databases">
        <authorList>
            <person name="Rodriguez Cubillos JULIANA M."/>
            <person name="De Vega J."/>
        </authorList>
    </citation>
    <scope>NUCLEOTIDE SEQUENCE</scope>
</reference>
<dbReference type="Proteomes" id="UP001177021">
    <property type="component" value="Unassembled WGS sequence"/>
</dbReference>
<evidence type="ECO:0000313" key="1">
    <source>
        <dbReference type="EMBL" id="CAJ2644310.1"/>
    </source>
</evidence>